<name>A0A4R3M7A2_9HYPH</name>
<gene>
    <name evidence="4" type="ORF">EDC22_10756</name>
</gene>
<dbReference type="Pfam" id="PF00583">
    <property type="entry name" value="Acetyltransf_1"/>
    <property type="match status" value="1"/>
</dbReference>
<dbReference type="EMBL" id="SMAK01000007">
    <property type="protein sequence ID" value="TCT09210.1"/>
    <property type="molecule type" value="Genomic_DNA"/>
</dbReference>
<keyword evidence="5" id="KW-1185">Reference proteome</keyword>
<keyword evidence="4" id="KW-0689">Ribosomal protein</keyword>
<evidence type="ECO:0000256" key="2">
    <source>
        <dbReference type="ARBA" id="ARBA00023315"/>
    </source>
</evidence>
<dbReference type="PANTHER" id="PTHR43877">
    <property type="entry name" value="AMINOALKYLPHOSPHONATE N-ACETYLTRANSFERASE-RELATED-RELATED"/>
    <property type="match status" value="1"/>
</dbReference>
<dbReference type="GO" id="GO:0005840">
    <property type="term" value="C:ribosome"/>
    <property type="evidence" value="ECO:0007669"/>
    <property type="project" value="UniProtKB-KW"/>
</dbReference>
<dbReference type="CDD" id="cd04301">
    <property type="entry name" value="NAT_SF"/>
    <property type="match status" value="1"/>
</dbReference>
<evidence type="ECO:0000259" key="3">
    <source>
        <dbReference type="PROSITE" id="PS51186"/>
    </source>
</evidence>
<dbReference type="RefSeq" id="WP_132806929.1">
    <property type="nucleotide sequence ID" value="NZ_SMAK01000007.1"/>
</dbReference>
<dbReference type="Gene3D" id="3.40.630.30">
    <property type="match status" value="1"/>
</dbReference>
<comment type="caution">
    <text evidence="4">The sequence shown here is derived from an EMBL/GenBank/DDBJ whole genome shotgun (WGS) entry which is preliminary data.</text>
</comment>
<reference evidence="4 5" key="1">
    <citation type="submission" date="2019-03" db="EMBL/GenBank/DDBJ databases">
        <title>Genomic Encyclopedia of Type Strains, Phase IV (KMG-IV): sequencing the most valuable type-strain genomes for metagenomic binning, comparative biology and taxonomic classification.</title>
        <authorList>
            <person name="Goeker M."/>
        </authorList>
    </citation>
    <scope>NUCLEOTIDE SEQUENCE [LARGE SCALE GENOMIC DNA]</scope>
    <source>
        <strain evidence="4 5">DSM 19345</strain>
    </source>
</reference>
<dbReference type="Proteomes" id="UP000295678">
    <property type="component" value="Unassembled WGS sequence"/>
</dbReference>
<dbReference type="InterPro" id="IPR016181">
    <property type="entry name" value="Acyl_CoA_acyltransferase"/>
</dbReference>
<accession>A0A4R3M7A2</accession>
<evidence type="ECO:0000313" key="4">
    <source>
        <dbReference type="EMBL" id="TCT09210.1"/>
    </source>
</evidence>
<dbReference type="OrthoDB" id="9803233at2"/>
<dbReference type="AlphaFoldDB" id="A0A4R3M7A2"/>
<dbReference type="InterPro" id="IPR000182">
    <property type="entry name" value="GNAT_dom"/>
</dbReference>
<dbReference type="PROSITE" id="PS51186">
    <property type="entry name" value="GNAT"/>
    <property type="match status" value="1"/>
</dbReference>
<proteinExistence type="predicted"/>
<evidence type="ECO:0000256" key="1">
    <source>
        <dbReference type="ARBA" id="ARBA00022679"/>
    </source>
</evidence>
<protein>
    <submittedName>
        <fullName evidence="4">Ribosomal protein S18 acetylase RimI-like enzyme</fullName>
    </submittedName>
</protein>
<keyword evidence="1" id="KW-0808">Transferase</keyword>
<dbReference type="SUPFAM" id="SSF55729">
    <property type="entry name" value="Acyl-CoA N-acyltransferases (Nat)"/>
    <property type="match status" value="1"/>
</dbReference>
<evidence type="ECO:0000313" key="5">
    <source>
        <dbReference type="Proteomes" id="UP000295678"/>
    </source>
</evidence>
<keyword evidence="4" id="KW-0687">Ribonucleoprotein</keyword>
<feature type="domain" description="N-acetyltransferase" evidence="3">
    <location>
        <begin position="11"/>
        <end position="157"/>
    </location>
</feature>
<sequence>MVDGVEGEVPVRVRTGAQADLDALCELEQTTFSGDRLSRRSLRRLLHSPSASLIVAEGHGRVLGYALVLLPAGSMRARLYSIATAAGARGRGLGSRLLAAAEQAARDRGRAEISLEVRADNMAAIALYSRRGYVEHARIPGYYEDGAPAIRMRKRLDKAAT</sequence>
<keyword evidence="2" id="KW-0012">Acyltransferase</keyword>
<organism evidence="4 5">
    <name type="scientific">Tepidamorphus gemmatus</name>
    <dbReference type="NCBI Taxonomy" id="747076"/>
    <lineage>
        <taxon>Bacteria</taxon>
        <taxon>Pseudomonadati</taxon>
        <taxon>Pseudomonadota</taxon>
        <taxon>Alphaproteobacteria</taxon>
        <taxon>Hyphomicrobiales</taxon>
        <taxon>Tepidamorphaceae</taxon>
        <taxon>Tepidamorphus</taxon>
    </lineage>
</organism>
<dbReference type="GO" id="GO:0016747">
    <property type="term" value="F:acyltransferase activity, transferring groups other than amino-acyl groups"/>
    <property type="evidence" value="ECO:0007669"/>
    <property type="project" value="InterPro"/>
</dbReference>
<dbReference type="InterPro" id="IPR050832">
    <property type="entry name" value="Bact_Acetyltransf"/>
</dbReference>